<dbReference type="AlphaFoldDB" id="A0A9D1YBD3"/>
<dbReference type="InterPro" id="IPR000914">
    <property type="entry name" value="SBP_5_dom"/>
</dbReference>
<dbReference type="Pfam" id="PF00496">
    <property type="entry name" value="SBP_bac_5"/>
    <property type="match status" value="1"/>
</dbReference>
<evidence type="ECO:0000259" key="6">
    <source>
        <dbReference type="Pfam" id="PF00496"/>
    </source>
</evidence>
<evidence type="ECO:0000256" key="1">
    <source>
        <dbReference type="ARBA" id="ARBA00004196"/>
    </source>
</evidence>
<comment type="similarity">
    <text evidence="2">Belongs to the bacterial solute-binding protein 5 family.</text>
</comment>
<keyword evidence="4 5" id="KW-0732">Signal</keyword>
<dbReference type="Gene3D" id="3.90.76.10">
    <property type="entry name" value="Dipeptide-binding Protein, Domain 1"/>
    <property type="match status" value="1"/>
</dbReference>
<keyword evidence="3" id="KW-0813">Transport</keyword>
<dbReference type="GO" id="GO:1904680">
    <property type="term" value="F:peptide transmembrane transporter activity"/>
    <property type="evidence" value="ECO:0007669"/>
    <property type="project" value="TreeGrafter"/>
</dbReference>
<accession>A0A9D1YBD3</accession>
<dbReference type="EMBL" id="DXDU01000021">
    <property type="protein sequence ID" value="HIY25846.1"/>
    <property type="molecule type" value="Genomic_DNA"/>
</dbReference>
<dbReference type="FunFam" id="3.90.76.10:FF:000001">
    <property type="entry name" value="Oligopeptide ABC transporter substrate-binding protein"/>
    <property type="match status" value="1"/>
</dbReference>
<dbReference type="CDD" id="cd08504">
    <property type="entry name" value="PBP2_OppA"/>
    <property type="match status" value="1"/>
</dbReference>
<dbReference type="GO" id="GO:0015833">
    <property type="term" value="P:peptide transport"/>
    <property type="evidence" value="ECO:0007669"/>
    <property type="project" value="TreeGrafter"/>
</dbReference>
<dbReference type="GO" id="GO:0042597">
    <property type="term" value="C:periplasmic space"/>
    <property type="evidence" value="ECO:0007669"/>
    <property type="project" value="UniProtKB-ARBA"/>
</dbReference>
<name>A0A9D1YBD3_9FIRM</name>
<dbReference type="Proteomes" id="UP000823915">
    <property type="component" value="Unassembled WGS sequence"/>
</dbReference>
<dbReference type="GO" id="GO:0030313">
    <property type="term" value="C:cell envelope"/>
    <property type="evidence" value="ECO:0007669"/>
    <property type="project" value="UniProtKB-SubCell"/>
</dbReference>
<evidence type="ECO:0000256" key="2">
    <source>
        <dbReference type="ARBA" id="ARBA00005695"/>
    </source>
</evidence>
<dbReference type="PIRSF" id="PIRSF002741">
    <property type="entry name" value="MppA"/>
    <property type="match status" value="1"/>
</dbReference>
<evidence type="ECO:0000313" key="8">
    <source>
        <dbReference type="Proteomes" id="UP000823915"/>
    </source>
</evidence>
<dbReference type="InterPro" id="IPR039424">
    <property type="entry name" value="SBP_5"/>
</dbReference>
<evidence type="ECO:0000256" key="4">
    <source>
        <dbReference type="ARBA" id="ARBA00022729"/>
    </source>
</evidence>
<dbReference type="GO" id="GO:0043190">
    <property type="term" value="C:ATP-binding cassette (ABC) transporter complex"/>
    <property type="evidence" value="ECO:0007669"/>
    <property type="project" value="InterPro"/>
</dbReference>
<evidence type="ECO:0000256" key="3">
    <source>
        <dbReference type="ARBA" id="ARBA00022448"/>
    </source>
</evidence>
<comment type="caution">
    <text evidence="7">The sequence shown here is derived from an EMBL/GenBank/DDBJ whole genome shotgun (WGS) entry which is preliminary data.</text>
</comment>
<proteinExistence type="inferred from homology"/>
<protein>
    <submittedName>
        <fullName evidence="7">Peptide ABC transporter substrate-binding protein</fullName>
    </submittedName>
</protein>
<reference evidence="7" key="1">
    <citation type="journal article" date="2021" name="PeerJ">
        <title>Extensive microbial diversity within the chicken gut microbiome revealed by metagenomics and culture.</title>
        <authorList>
            <person name="Gilroy R."/>
            <person name="Ravi A."/>
            <person name="Getino M."/>
            <person name="Pursley I."/>
            <person name="Horton D.L."/>
            <person name="Alikhan N.F."/>
            <person name="Baker D."/>
            <person name="Gharbi K."/>
            <person name="Hall N."/>
            <person name="Watson M."/>
            <person name="Adriaenssens E.M."/>
            <person name="Foster-Nyarko E."/>
            <person name="Jarju S."/>
            <person name="Secka A."/>
            <person name="Antonio M."/>
            <person name="Oren A."/>
            <person name="Chaudhuri R.R."/>
            <person name="La Ragione R."/>
            <person name="Hildebrand F."/>
            <person name="Pallen M.J."/>
        </authorList>
    </citation>
    <scope>NUCLEOTIDE SEQUENCE</scope>
    <source>
        <strain evidence="7">1282</strain>
    </source>
</reference>
<comment type="subcellular location">
    <subcellularLocation>
        <location evidence="1">Cell envelope</location>
    </subcellularLocation>
</comment>
<dbReference type="SUPFAM" id="SSF53850">
    <property type="entry name" value="Periplasmic binding protein-like II"/>
    <property type="match status" value="1"/>
</dbReference>
<feature type="domain" description="Solute-binding protein family 5" evidence="6">
    <location>
        <begin position="70"/>
        <end position="455"/>
    </location>
</feature>
<sequence>MGKRLICLLLCLCLLLPAVGCGYQKDGELVCPLPGAVSSLDPQTASGTAARLVIGSLFEGLCRLDENGEAVPGVAERWECDSTQMEYTFHLRKNASWSDGTPVTADDFRFAIERCLNPATASPNADDLFLIQGARAIYNGEADLSSLGVAAEDDRTLVIRLERASSDFPAMTAALHYMPCNRAYFQESQGHYGLSSQYLLTNGPFALASIYAWQTDPGEREITLVRSETYRGEERVLPATLTYQMDYDNAVDQDPVSALTQGLADVLVLSQEQARQAEEGGCQVLALEDAVTGLLLNPQAAGLESPALREIFLKTLDRQSLLDRRGLEDPEEAQGVMPACVVCGGQPYYADGAWMVPQQDDAVVNGLSSLLDSLELEEMPSITVLCPDDQASIDVANGLLISWNEKLGNAFNIQPMPLRQLQSQVASGDYEAALYPLRAGGVTPYSVLQSFQSTASPALLEDPAYDQAFHTLTFDLSSYRSLEQQLLEEYVFYPLYRDRTYYGLSKNVRGITVSPDQQIDFTQALQK</sequence>
<dbReference type="InterPro" id="IPR030678">
    <property type="entry name" value="Peptide/Ni-bd"/>
</dbReference>
<feature type="chain" id="PRO_5038867000" evidence="5">
    <location>
        <begin position="21"/>
        <end position="527"/>
    </location>
</feature>
<reference evidence="7" key="2">
    <citation type="submission" date="2021-04" db="EMBL/GenBank/DDBJ databases">
        <authorList>
            <person name="Gilroy R."/>
        </authorList>
    </citation>
    <scope>NUCLEOTIDE SEQUENCE</scope>
    <source>
        <strain evidence="7">1282</strain>
    </source>
</reference>
<dbReference type="PANTHER" id="PTHR30290">
    <property type="entry name" value="PERIPLASMIC BINDING COMPONENT OF ABC TRANSPORTER"/>
    <property type="match status" value="1"/>
</dbReference>
<dbReference type="Gene3D" id="3.10.105.10">
    <property type="entry name" value="Dipeptide-binding Protein, Domain 3"/>
    <property type="match status" value="1"/>
</dbReference>
<feature type="signal peptide" evidence="5">
    <location>
        <begin position="1"/>
        <end position="20"/>
    </location>
</feature>
<evidence type="ECO:0000313" key="7">
    <source>
        <dbReference type="EMBL" id="HIY25846.1"/>
    </source>
</evidence>
<evidence type="ECO:0000256" key="5">
    <source>
        <dbReference type="SAM" id="SignalP"/>
    </source>
</evidence>
<organism evidence="7 8">
    <name type="scientific">Candidatus Acutalibacter pullistercoris</name>
    <dbReference type="NCBI Taxonomy" id="2838418"/>
    <lineage>
        <taxon>Bacteria</taxon>
        <taxon>Bacillati</taxon>
        <taxon>Bacillota</taxon>
        <taxon>Clostridia</taxon>
        <taxon>Eubacteriales</taxon>
        <taxon>Acutalibacteraceae</taxon>
        <taxon>Acutalibacter</taxon>
    </lineage>
</organism>
<gene>
    <name evidence="7" type="ORF">H9838_01575</name>
</gene>
<dbReference type="Gene3D" id="3.40.190.10">
    <property type="entry name" value="Periplasmic binding protein-like II"/>
    <property type="match status" value="1"/>
</dbReference>